<protein>
    <recommendedName>
        <fullName evidence="4">Outer membrane protein beta-barrel domain-containing protein</fullName>
    </recommendedName>
</protein>
<dbReference type="InterPro" id="IPR011250">
    <property type="entry name" value="OMP/PagP_B-barrel"/>
</dbReference>
<dbReference type="RefSeq" id="WP_207970961.1">
    <property type="nucleotide sequence ID" value="NZ_CP071795.1"/>
</dbReference>
<gene>
    <name evidence="2" type="ORF">JL193_11630</name>
</gene>
<keyword evidence="1" id="KW-0732">Signal</keyword>
<evidence type="ECO:0000313" key="2">
    <source>
        <dbReference type="EMBL" id="QTD36780.1"/>
    </source>
</evidence>
<dbReference type="EMBL" id="CP071795">
    <property type="protein sequence ID" value="QTD36780.1"/>
    <property type="molecule type" value="Genomic_DNA"/>
</dbReference>
<keyword evidence="3" id="KW-1185">Reference proteome</keyword>
<accession>A0ABX7STV2</accession>
<evidence type="ECO:0008006" key="4">
    <source>
        <dbReference type="Google" id="ProtNLM"/>
    </source>
</evidence>
<dbReference type="Proteomes" id="UP000663935">
    <property type="component" value="Chromosome"/>
</dbReference>
<evidence type="ECO:0000313" key="3">
    <source>
        <dbReference type="Proteomes" id="UP000663935"/>
    </source>
</evidence>
<evidence type="ECO:0000256" key="1">
    <source>
        <dbReference type="SAM" id="SignalP"/>
    </source>
</evidence>
<dbReference type="Gene3D" id="2.40.160.20">
    <property type="match status" value="1"/>
</dbReference>
<name>A0ABX7STV2_9FLAO</name>
<organism evidence="2 3">
    <name type="scientific">Polaribacter batillariae</name>
    <dbReference type="NCBI Taxonomy" id="2808900"/>
    <lineage>
        <taxon>Bacteria</taxon>
        <taxon>Pseudomonadati</taxon>
        <taxon>Bacteroidota</taxon>
        <taxon>Flavobacteriia</taxon>
        <taxon>Flavobacteriales</taxon>
        <taxon>Flavobacteriaceae</taxon>
    </lineage>
</organism>
<reference evidence="2 3" key="1">
    <citation type="submission" date="2021-03" db="EMBL/GenBank/DDBJ databases">
        <title>Complete genome of Polaribacter_sp.G4M1.</title>
        <authorList>
            <person name="Jeong S.W."/>
            <person name="Bae J.W."/>
        </authorList>
    </citation>
    <scope>NUCLEOTIDE SEQUENCE [LARGE SCALE GENOMIC DNA]</scope>
    <source>
        <strain evidence="2 3">G4M1</strain>
    </source>
</reference>
<dbReference type="SUPFAM" id="SSF56925">
    <property type="entry name" value="OMPA-like"/>
    <property type="match status" value="1"/>
</dbReference>
<feature type="signal peptide" evidence="1">
    <location>
        <begin position="1"/>
        <end position="19"/>
    </location>
</feature>
<sequence>MKKTIITTCAFLMSFLAVAQADGNKNDARFFEKGNSYWTVDATFGVIAGWDAQSDVDRLGDMVNVGLTVGVARTFKSNFFTAASASFSVAKETGLWSNPVNYFSANLEGGYKFKTGTFFVPFVALGANYIKAPNTIANSKDSFAFNPSAGINAWFKNSSFGVTAKFGYRFASEKYMGTHRYLTIGFIKKF</sequence>
<proteinExistence type="predicted"/>
<feature type="chain" id="PRO_5045855759" description="Outer membrane protein beta-barrel domain-containing protein" evidence="1">
    <location>
        <begin position="20"/>
        <end position="190"/>
    </location>
</feature>